<evidence type="ECO:0000313" key="2">
    <source>
        <dbReference type="Proteomes" id="UP000278627"/>
    </source>
</evidence>
<gene>
    <name evidence="1" type="ORF">BPAG_LOCUS12495</name>
</gene>
<name>A0A0N4TUP9_BRUPA</name>
<reference evidence="1 2" key="2">
    <citation type="submission" date="2018-11" db="EMBL/GenBank/DDBJ databases">
        <authorList>
            <consortium name="Pathogen Informatics"/>
        </authorList>
    </citation>
    <scope>NUCLEOTIDE SEQUENCE [LARGE SCALE GENOMIC DNA]</scope>
</reference>
<keyword evidence="2" id="KW-1185">Reference proteome</keyword>
<dbReference type="WBParaSite" id="BPAG_0001253301-mRNA-1">
    <property type="protein sequence ID" value="BPAG_0001253301-mRNA-1"/>
    <property type="gene ID" value="BPAG_0001253301"/>
</dbReference>
<evidence type="ECO:0000313" key="3">
    <source>
        <dbReference type="WBParaSite" id="BPAG_0001253301-mRNA-1"/>
    </source>
</evidence>
<reference evidence="3" key="1">
    <citation type="submission" date="2017-02" db="UniProtKB">
        <authorList>
            <consortium name="WormBaseParasite"/>
        </authorList>
    </citation>
    <scope>IDENTIFICATION</scope>
</reference>
<protein>
    <submittedName>
        <fullName evidence="1 3">Uncharacterized protein</fullName>
    </submittedName>
</protein>
<sequence length="88" mass="10086">MGKKDKNRENGCEKSEDTIGRGVEYLTFLLQKSVRFLPVPPPPRLTELSVTIYPLWRSMTMTPSSVQKGLHKLRKEKRKGLRNAITAM</sequence>
<accession>A0A0N4TUP9</accession>
<proteinExistence type="predicted"/>
<dbReference type="AlphaFoldDB" id="A0A0N4TUP9"/>
<dbReference type="EMBL" id="UZAD01013297">
    <property type="protein sequence ID" value="VDN93681.1"/>
    <property type="molecule type" value="Genomic_DNA"/>
</dbReference>
<organism evidence="3">
    <name type="scientific">Brugia pahangi</name>
    <name type="common">Filarial nematode worm</name>
    <dbReference type="NCBI Taxonomy" id="6280"/>
    <lineage>
        <taxon>Eukaryota</taxon>
        <taxon>Metazoa</taxon>
        <taxon>Ecdysozoa</taxon>
        <taxon>Nematoda</taxon>
        <taxon>Chromadorea</taxon>
        <taxon>Rhabditida</taxon>
        <taxon>Spirurina</taxon>
        <taxon>Spiruromorpha</taxon>
        <taxon>Filarioidea</taxon>
        <taxon>Onchocercidae</taxon>
        <taxon>Brugia</taxon>
    </lineage>
</organism>
<evidence type="ECO:0000313" key="1">
    <source>
        <dbReference type="EMBL" id="VDN93681.1"/>
    </source>
</evidence>
<dbReference type="Proteomes" id="UP000278627">
    <property type="component" value="Unassembled WGS sequence"/>
</dbReference>